<evidence type="ECO:0000256" key="9">
    <source>
        <dbReference type="RuleBase" id="RU003814"/>
    </source>
</evidence>
<dbReference type="PANTHER" id="PTHR45859:SF1">
    <property type="entry name" value="TRANSLATION INITIATION FACTOR EIF-2B SUBUNIT BETA"/>
    <property type="match status" value="1"/>
</dbReference>
<evidence type="ECO:0000256" key="7">
    <source>
        <dbReference type="ARBA" id="ARBA00044228"/>
    </source>
</evidence>
<comment type="similarity">
    <text evidence="2 9">Belongs to the eIF-2B alpha/beta/delta subunits family.</text>
</comment>
<dbReference type="GO" id="GO:0003743">
    <property type="term" value="F:translation initiation factor activity"/>
    <property type="evidence" value="ECO:0007669"/>
    <property type="project" value="UniProtKB-KW"/>
</dbReference>
<evidence type="ECO:0000313" key="12">
    <source>
        <dbReference type="Proteomes" id="UP001174691"/>
    </source>
</evidence>
<keyword evidence="12" id="KW-1185">Reference proteome</keyword>
<feature type="compositionally biased region" description="Pro residues" evidence="10">
    <location>
        <begin position="128"/>
        <end position="153"/>
    </location>
</feature>
<evidence type="ECO:0000313" key="11">
    <source>
        <dbReference type="EMBL" id="KAJ9157149.1"/>
    </source>
</evidence>
<keyword evidence="11" id="KW-0808">Transferase</keyword>
<organism evidence="11 12">
    <name type="scientific">Coniochaeta hoffmannii</name>
    <dbReference type="NCBI Taxonomy" id="91930"/>
    <lineage>
        <taxon>Eukaryota</taxon>
        <taxon>Fungi</taxon>
        <taxon>Dikarya</taxon>
        <taxon>Ascomycota</taxon>
        <taxon>Pezizomycotina</taxon>
        <taxon>Sordariomycetes</taxon>
        <taxon>Sordariomycetidae</taxon>
        <taxon>Coniochaetales</taxon>
        <taxon>Coniochaetaceae</taxon>
        <taxon>Coniochaeta</taxon>
    </lineage>
</organism>
<dbReference type="Gene3D" id="3.40.50.10470">
    <property type="entry name" value="Translation initiation factor eif-2b, domain 2"/>
    <property type="match status" value="1"/>
</dbReference>
<dbReference type="InterPro" id="IPR051855">
    <property type="entry name" value="eIF2B_beta_subunit"/>
</dbReference>
<evidence type="ECO:0000256" key="3">
    <source>
        <dbReference type="ARBA" id="ARBA00022490"/>
    </source>
</evidence>
<dbReference type="Proteomes" id="UP001174691">
    <property type="component" value="Unassembled WGS sequence"/>
</dbReference>
<dbReference type="InterPro" id="IPR000649">
    <property type="entry name" value="IF-2B-related"/>
</dbReference>
<dbReference type="PANTHER" id="PTHR45859">
    <property type="entry name" value="TRANSLATION INITIATION FACTOR EIF-2B SUBUNIT BETA"/>
    <property type="match status" value="1"/>
</dbReference>
<keyword evidence="5" id="KW-0648">Protein biosynthesis</keyword>
<dbReference type="SUPFAM" id="SSF100950">
    <property type="entry name" value="NagB/RpiA/CoA transferase-like"/>
    <property type="match status" value="1"/>
</dbReference>
<dbReference type="InterPro" id="IPR042529">
    <property type="entry name" value="IF_2B-like_C"/>
</dbReference>
<name>A0AA38VX72_9PEZI</name>
<dbReference type="InterPro" id="IPR037171">
    <property type="entry name" value="NagB/RpiA_transferase-like"/>
</dbReference>
<gene>
    <name evidence="11" type="ORF">NKR19_g3817</name>
</gene>
<dbReference type="GO" id="GO:0005851">
    <property type="term" value="C:eukaryotic translation initiation factor 2B complex"/>
    <property type="evidence" value="ECO:0007669"/>
    <property type="project" value="TreeGrafter"/>
</dbReference>
<comment type="subcellular location">
    <subcellularLocation>
        <location evidence="1">Cytoplasm</location>
        <location evidence="1">Cytosol</location>
    </subcellularLocation>
</comment>
<evidence type="ECO:0000256" key="4">
    <source>
        <dbReference type="ARBA" id="ARBA00022540"/>
    </source>
</evidence>
<accession>A0AA38VX72</accession>
<keyword evidence="3" id="KW-0963">Cytoplasm</keyword>
<evidence type="ECO:0000256" key="2">
    <source>
        <dbReference type="ARBA" id="ARBA00007251"/>
    </source>
</evidence>
<protein>
    <recommendedName>
        <fullName evidence="6">Translation initiation factor eIF2B subunit beta</fullName>
    </recommendedName>
    <alternativeName>
        <fullName evidence="7">eIF2B GDP-GTP exchange factor subunit beta</fullName>
    </alternativeName>
</protein>
<feature type="region of interest" description="Disordered" evidence="10">
    <location>
        <begin position="111"/>
        <end position="159"/>
    </location>
</feature>
<proteinExistence type="inferred from homology"/>
<sequence length="434" mass="46228">MAPSQAKYAPTLETFLKSLKGQPLEASIESLVFLLKRRQIKGAEQCATATARVLLQVVAKSRWTDVDQLLANVQKHGATLTQAAPRELVISNIVRRVLGLIRDEANEDRNAAGDEYGVDSVSDMGALPTPPEQPAPTSRPTPQPAGRPGPNPIKPGLGTHQSFISKSMFNLLSVVDPSDSTGTGSPVTGASTPVFQATSSATALRSEVIDGIEEIMDELSQADDQIAGFAEVQIHPGDYILAYQPSATVEKFLVRAASKRHFTVMIASGPQQRGVPEATYASLKKKLNAAGVKTIHIMTGSFSAYMPRVSKVVMGASAVLANGAIVTDGGSAVVARAAHEFSKPVIVLSGVYKLCPENSSEVEDPVELGDSSSYVSFADGPLVDGVEVENVVSELVPPELIDMYITNLGPHTRDHLDDILADHYKLEDIDLPLQ</sequence>
<dbReference type="AlphaFoldDB" id="A0AA38VX72"/>
<dbReference type="GO" id="GO:0016740">
    <property type="term" value="F:transferase activity"/>
    <property type="evidence" value="ECO:0007669"/>
    <property type="project" value="UniProtKB-KW"/>
</dbReference>
<reference evidence="11" key="1">
    <citation type="submission" date="2022-07" db="EMBL/GenBank/DDBJ databases">
        <title>Fungi with potential for degradation of polypropylene.</title>
        <authorList>
            <person name="Gostincar C."/>
        </authorList>
    </citation>
    <scope>NUCLEOTIDE SEQUENCE</scope>
    <source>
        <strain evidence="11">EXF-13287</strain>
    </source>
</reference>
<dbReference type="EMBL" id="JANBVN010000044">
    <property type="protein sequence ID" value="KAJ9157149.1"/>
    <property type="molecule type" value="Genomic_DNA"/>
</dbReference>
<dbReference type="Pfam" id="PF01008">
    <property type="entry name" value="IF-2B"/>
    <property type="match status" value="1"/>
</dbReference>
<dbReference type="GO" id="GO:0005085">
    <property type="term" value="F:guanyl-nucleotide exchange factor activity"/>
    <property type="evidence" value="ECO:0007669"/>
    <property type="project" value="TreeGrafter"/>
</dbReference>
<evidence type="ECO:0000256" key="10">
    <source>
        <dbReference type="SAM" id="MobiDB-lite"/>
    </source>
</evidence>
<keyword evidence="4" id="KW-0396">Initiation factor</keyword>
<comment type="subunit">
    <text evidence="8">Component of the translation initiation factor 2B (eIF2B) complex which is a heterodecamer of two sets of five different subunits: alpha, beta, gamma, delta and epsilon. Subunits alpha, beta and delta comprise a regulatory subcomplex and subunits epsilon and gamma comprise a catalytic subcomplex. Within the complex, the hexameric regulatory complex resides at the center, with the two heterodimeric catalytic subcomplexes bound on opposite sides.</text>
</comment>
<evidence type="ECO:0000256" key="6">
    <source>
        <dbReference type="ARBA" id="ARBA00044122"/>
    </source>
</evidence>
<comment type="caution">
    <text evidence="11">The sequence shown here is derived from an EMBL/GenBank/DDBJ whole genome shotgun (WGS) entry which is preliminary data.</text>
</comment>
<evidence type="ECO:0000256" key="8">
    <source>
        <dbReference type="ARBA" id="ARBA00046432"/>
    </source>
</evidence>
<evidence type="ECO:0000256" key="1">
    <source>
        <dbReference type="ARBA" id="ARBA00004514"/>
    </source>
</evidence>
<evidence type="ECO:0000256" key="5">
    <source>
        <dbReference type="ARBA" id="ARBA00022917"/>
    </source>
</evidence>
<dbReference type="GO" id="GO:0005829">
    <property type="term" value="C:cytosol"/>
    <property type="evidence" value="ECO:0007669"/>
    <property type="project" value="UniProtKB-SubCell"/>
</dbReference>